<accession>E2BLY7</accession>
<gene>
    <name evidence="1" type="ORF">EAI_06821</name>
</gene>
<evidence type="ECO:0000313" key="1">
    <source>
        <dbReference type="EMBL" id="EFN83290.1"/>
    </source>
</evidence>
<protein>
    <recommendedName>
        <fullName evidence="3">Transposable element Tc3 transposase</fullName>
    </recommendedName>
</protein>
<evidence type="ECO:0000313" key="2">
    <source>
        <dbReference type="Proteomes" id="UP000008237"/>
    </source>
</evidence>
<dbReference type="AlphaFoldDB" id="E2BLY7"/>
<organism evidence="2">
    <name type="scientific">Harpegnathos saltator</name>
    <name type="common">Jerdon's jumping ant</name>
    <dbReference type="NCBI Taxonomy" id="610380"/>
    <lineage>
        <taxon>Eukaryota</taxon>
        <taxon>Metazoa</taxon>
        <taxon>Ecdysozoa</taxon>
        <taxon>Arthropoda</taxon>
        <taxon>Hexapoda</taxon>
        <taxon>Insecta</taxon>
        <taxon>Pterygota</taxon>
        <taxon>Neoptera</taxon>
        <taxon>Endopterygota</taxon>
        <taxon>Hymenoptera</taxon>
        <taxon>Apocrita</taxon>
        <taxon>Aculeata</taxon>
        <taxon>Formicoidea</taxon>
        <taxon>Formicidae</taxon>
        <taxon>Ponerinae</taxon>
        <taxon>Ponerini</taxon>
        <taxon>Harpegnathos</taxon>
    </lineage>
</organism>
<name>E2BLY7_HARSA</name>
<feature type="non-terminal residue" evidence="1">
    <location>
        <position position="77"/>
    </location>
</feature>
<dbReference type="GO" id="GO:0003676">
    <property type="term" value="F:nucleic acid binding"/>
    <property type="evidence" value="ECO:0007669"/>
    <property type="project" value="InterPro"/>
</dbReference>
<dbReference type="PANTHER" id="PTHR47326:SF1">
    <property type="entry name" value="HTH PSQ-TYPE DOMAIN-CONTAINING PROTEIN"/>
    <property type="match status" value="1"/>
</dbReference>
<dbReference type="EMBL" id="GL449076">
    <property type="protein sequence ID" value="EFN83290.1"/>
    <property type="molecule type" value="Genomic_DNA"/>
</dbReference>
<dbReference type="STRING" id="610380.E2BLY7"/>
<dbReference type="InterPro" id="IPR036397">
    <property type="entry name" value="RNaseH_sf"/>
</dbReference>
<dbReference type="PANTHER" id="PTHR47326">
    <property type="entry name" value="TRANSPOSABLE ELEMENT TC3 TRANSPOSASE-LIKE PROTEIN"/>
    <property type="match status" value="1"/>
</dbReference>
<reference evidence="1 2" key="1">
    <citation type="journal article" date="2010" name="Science">
        <title>Genomic comparison of the ants Camponotus floridanus and Harpegnathos saltator.</title>
        <authorList>
            <person name="Bonasio R."/>
            <person name="Zhang G."/>
            <person name="Ye C."/>
            <person name="Mutti N.S."/>
            <person name="Fang X."/>
            <person name="Qin N."/>
            <person name="Donahue G."/>
            <person name="Yang P."/>
            <person name="Li Q."/>
            <person name="Li C."/>
            <person name="Zhang P."/>
            <person name="Huang Z."/>
            <person name="Berger S.L."/>
            <person name="Reinberg D."/>
            <person name="Wang J."/>
            <person name="Liebig J."/>
        </authorList>
    </citation>
    <scope>NUCLEOTIDE SEQUENCE [LARGE SCALE GENOMIC DNA]</scope>
    <source>
        <strain evidence="1 2">R22 G/1</strain>
    </source>
</reference>
<keyword evidence="2" id="KW-1185">Reference proteome</keyword>
<dbReference type="Proteomes" id="UP000008237">
    <property type="component" value="Unassembled WGS sequence"/>
</dbReference>
<proteinExistence type="predicted"/>
<feature type="non-terminal residue" evidence="1">
    <location>
        <position position="1"/>
    </location>
</feature>
<dbReference type="Gene3D" id="3.30.420.10">
    <property type="entry name" value="Ribonuclease H-like superfamily/Ribonuclease H"/>
    <property type="match status" value="1"/>
</dbReference>
<evidence type="ECO:0008006" key="3">
    <source>
        <dbReference type="Google" id="ProtNLM"/>
    </source>
</evidence>
<dbReference type="InParanoid" id="E2BLY7"/>
<sequence>PQKLNVWTRTCSRGTIGPFFIDGDLNAEKYENLLRDHIIPEIENLFDANMQNVSFQQDGAEPHFAVRVREFLNRAFP</sequence>